<feature type="compositionally biased region" description="Polar residues" evidence="1">
    <location>
        <begin position="453"/>
        <end position="464"/>
    </location>
</feature>
<feature type="compositionally biased region" description="Basic residues" evidence="1">
    <location>
        <begin position="484"/>
        <end position="494"/>
    </location>
</feature>
<feature type="compositionally biased region" description="Polar residues" evidence="1">
    <location>
        <begin position="754"/>
        <end position="765"/>
    </location>
</feature>
<dbReference type="EMBL" id="JAAPAO010000085">
    <property type="protein sequence ID" value="KAF4673344.1"/>
    <property type="molecule type" value="Genomic_DNA"/>
</dbReference>
<feature type="compositionally biased region" description="Basic and acidic residues" evidence="1">
    <location>
        <begin position="365"/>
        <end position="375"/>
    </location>
</feature>
<proteinExistence type="predicted"/>
<feature type="region of interest" description="Disordered" evidence="1">
    <location>
        <begin position="128"/>
        <end position="308"/>
    </location>
</feature>
<feature type="region of interest" description="Disordered" evidence="1">
    <location>
        <begin position="661"/>
        <end position="765"/>
    </location>
</feature>
<feature type="region of interest" description="Disordered" evidence="1">
    <location>
        <begin position="453"/>
        <end position="580"/>
    </location>
</feature>
<protein>
    <submittedName>
        <fullName evidence="2">Uncharacterized protein</fullName>
    </submittedName>
</protein>
<evidence type="ECO:0000313" key="2">
    <source>
        <dbReference type="EMBL" id="KAF4673344.1"/>
    </source>
</evidence>
<dbReference type="OrthoDB" id="10406815at2759"/>
<feature type="compositionally biased region" description="Basic and acidic residues" evidence="1">
    <location>
        <begin position="299"/>
        <end position="308"/>
    </location>
</feature>
<accession>A0A7J6MPA5</accession>
<sequence>MKGANEGSKDYEIERMLVKEMSRVLIHDTTIEIVPDRNRRRNSSPRPRLMAFDEPTGDEEVRICDICKLLAYSRYRVLDDNRTNGKERLVEALSLLMGTPSTMERIKSIELGYSGNSDVDITQQYQKTKNHISSPSIVTRSRARRITRSSASSTSSPSTIALTSSALLGDDSSTPGKGYTSPTRRKVGMRKKRLSGLLGMSGDGDDDSSSSGVGGHGGGSGGGMQYEKLNDEDGPTPCERTSSNNITLQPPLAPPFDQRAPRRFAPSGASNVHKPHYYDDGEVRTVSASPRMRVTPNRRRSETHDGDMDVNRNSIAEEISPVSFGGSDWMTLSTPHLSRSSRPSRHLMLYQRGMQSRQDRLNRLKKHKEDQDVKELASCTFKPRTRTSSTSTSSKRGHVDVPPTAVRDVVVNPRGYSEAVSRLQRGYRERQLMREVVENRDPDGTAMQQLIRNQKASDTLNGIESTPVVPRGNSRSLPRGKGSMGRRGRGRAMRRAPPDGDAPATSISPPTTERNNKRNPRTSSDCKMGRSSTPNSGRLNLKRDSPFTRLPSITKRNSHSRANRCRGSGGGGGGGGRTWDGEWIEVEVTRNSETGSGRRYVVGKLLIQEGQSSRAVHEAVMAFSQKHRLKTAETLELHKALKHKLDTEDYDDIPSQQINYDDHIHHSSPHGDNNTSRVMESPHRIVDSPGLCPPTTPLFPNTAAPIARPPRSSISQSKGRGGGADVENDCCELSFGSSSSVEDDDNLGHINDLNIRQSNSANEGN</sequence>
<feature type="region of interest" description="Disordered" evidence="1">
    <location>
        <begin position="365"/>
        <end position="405"/>
    </location>
</feature>
<organism evidence="2 3">
    <name type="scientific">Perkinsus chesapeaki</name>
    <name type="common">Clam parasite</name>
    <name type="synonym">Perkinsus andrewsi</name>
    <dbReference type="NCBI Taxonomy" id="330153"/>
    <lineage>
        <taxon>Eukaryota</taxon>
        <taxon>Sar</taxon>
        <taxon>Alveolata</taxon>
        <taxon>Perkinsozoa</taxon>
        <taxon>Perkinsea</taxon>
        <taxon>Perkinsida</taxon>
        <taxon>Perkinsidae</taxon>
        <taxon>Perkinsus</taxon>
    </lineage>
</organism>
<feature type="compositionally biased region" description="Low complexity" evidence="1">
    <location>
        <begin position="148"/>
        <end position="168"/>
    </location>
</feature>
<keyword evidence="3" id="KW-1185">Reference proteome</keyword>
<reference evidence="2 3" key="1">
    <citation type="submission" date="2020-04" db="EMBL/GenBank/DDBJ databases">
        <title>Perkinsus chesapeaki whole genome sequence.</title>
        <authorList>
            <person name="Bogema D.R."/>
        </authorList>
    </citation>
    <scope>NUCLEOTIDE SEQUENCE [LARGE SCALE GENOMIC DNA]</scope>
    <source>
        <strain evidence="2">ATCC PRA-425</strain>
    </source>
</reference>
<feature type="compositionally biased region" description="Polar residues" evidence="1">
    <location>
        <begin position="239"/>
        <end position="248"/>
    </location>
</feature>
<feature type="compositionally biased region" description="Polar residues" evidence="1">
    <location>
        <begin position="521"/>
        <end position="538"/>
    </location>
</feature>
<name>A0A7J6MPA5_PERCH</name>
<comment type="caution">
    <text evidence="2">The sequence shown here is derived from an EMBL/GenBank/DDBJ whole genome shotgun (WGS) entry which is preliminary data.</text>
</comment>
<feature type="compositionally biased region" description="Gly residues" evidence="1">
    <location>
        <begin position="567"/>
        <end position="578"/>
    </location>
</feature>
<evidence type="ECO:0000256" key="1">
    <source>
        <dbReference type="SAM" id="MobiDB-lite"/>
    </source>
</evidence>
<dbReference type="AlphaFoldDB" id="A0A7J6MPA5"/>
<dbReference type="Proteomes" id="UP000591131">
    <property type="component" value="Unassembled WGS sequence"/>
</dbReference>
<gene>
    <name evidence="2" type="ORF">FOL47_010695</name>
</gene>
<evidence type="ECO:0000313" key="3">
    <source>
        <dbReference type="Proteomes" id="UP000591131"/>
    </source>
</evidence>
<feature type="compositionally biased region" description="Gly residues" evidence="1">
    <location>
        <begin position="212"/>
        <end position="224"/>
    </location>
</feature>
<feature type="compositionally biased region" description="Basic residues" evidence="1">
    <location>
        <begin position="183"/>
        <end position="194"/>
    </location>
</feature>